<dbReference type="OrthoDB" id="46283at2759"/>
<keyword evidence="6" id="KW-1185">Reference proteome</keyword>
<comment type="subcellular location">
    <subcellularLocation>
        <location evidence="1">Nucleus</location>
    </subcellularLocation>
</comment>
<dbReference type="Proteomes" id="UP001153069">
    <property type="component" value="Unassembled WGS sequence"/>
</dbReference>
<dbReference type="InterPro" id="IPR000232">
    <property type="entry name" value="HSF_DNA-bd"/>
</dbReference>
<evidence type="ECO:0000313" key="6">
    <source>
        <dbReference type="Proteomes" id="UP001153069"/>
    </source>
</evidence>
<dbReference type="PANTHER" id="PTHR10015:SF206">
    <property type="entry name" value="HSF-TYPE DNA-BINDING DOMAIN-CONTAINING PROTEIN"/>
    <property type="match status" value="1"/>
</dbReference>
<dbReference type="PANTHER" id="PTHR10015">
    <property type="entry name" value="HEAT SHOCK TRANSCRIPTION FACTOR"/>
    <property type="match status" value="1"/>
</dbReference>
<name>A0A9N8EU03_9STRA</name>
<dbReference type="GO" id="GO:0005634">
    <property type="term" value="C:nucleus"/>
    <property type="evidence" value="ECO:0007669"/>
    <property type="project" value="UniProtKB-SubCell"/>
</dbReference>
<proteinExistence type="predicted"/>
<keyword evidence="2" id="KW-0238">DNA-binding</keyword>
<dbReference type="GO" id="GO:0043565">
    <property type="term" value="F:sequence-specific DNA binding"/>
    <property type="evidence" value="ECO:0007669"/>
    <property type="project" value="InterPro"/>
</dbReference>
<dbReference type="InterPro" id="IPR036388">
    <property type="entry name" value="WH-like_DNA-bd_sf"/>
</dbReference>
<dbReference type="AlphaFoldDB" id="A0A9N8EU03"/>
<dbReference type="EMBL" id="CAICTM010001958">
    <property type="protein sequence ID" value="CAB9527226.1"/>
    <property type="molecule type" value="Genomic_DNA"/>
</dbReference>
<evidence type="ECO:0000256" key="1">
    <source>
        <dbReference type="ARBA" id="ARBA00004123"/>
    </source>
</evidence>
<comment type="caution">
    <text evidence="5">The sequence shown here is derived from an EMBL/GenBank/DDBJ whole genome shotgun (WGS) entry which is preliminary data.</text>
</comment>
<feature type="domain" description="HSF-type DNA-binding" evidence="4">
    <location>
        <begin position="26"/>
        <end position="119"/>
    </location>
</feature>
<organism evidence="5 6">
    <name type="scientific">Seminavis robusta</name>
    <dbReference type="NCBI Taxonomy" id="568900"/>
    <lineage>
        <taxon>Eukaryota</taxon>
        <taxon>Sar</taxon>
        <taxon>Stramenopiles</taxon>
        <taxon>Ochrophyta</taxon>
        <taxon>Bacillariophyta</taxon>
        <taxon>Bacillariophyceae</taxon>
        <taxon>Bacillariophycidae</taxon>
        <taxon>Naviculales</taxon>
        <taxon>Naviculaceae</taxon>
        <taxon>Seminavis</taxon>
    </lineage>
</organism>
<evidence type="ECO:0000313" key="5">
    <source>
        <dbReference type="EMBL" id="CAB9527226.1"/>
    </source>
</evidence>
<protein>
    <submittedName>
        <fullName evidence="5">Transcription factor</fullName>
    </submittedName>
</protein>
<evidence type="ECO:0000259" key="4">
    <source>
        <dbReference type="Pfam" id="PF00447"/>
    </source>
</evidence>
<dbReference type="Gene3D" id="1.10.10.10">
    <property type="entry name" value="Winged helix-like DNA-binding domain superfamily/Winged helix DNA-binding domain"/>
    <property type="match status" value="1"/>
</dbReference>
<reference evidence="5" key="1">
    <citation type="submission" date="2020-06" db="EMBL/GenBank/DDBJ databases">
        <authorList>
            <consortium name="Plant Systems Biology data submission"/>
        </authorList>
    </citation>
    <scope>NUCLEOTIDE SEQUENCE</scope>
    <source>
        <strain evidence="5">D6</strain>
    </source>
</reference>
<dbReference type="InterPro" id="IPR036390">
    <property type="entry name" value="WH_DNA-bd_sf"/>
</dbReference>
<evidence type="ECO:0000256" key="2">
    <source>
        <dbReference type="ARBA" id="ARBA00023125"/>
    </source>
</evidence>
<gene>
    <name evidence="5" type="ORF">SEMRO_1960_G308010.1</name>
</gene>
<keyword evidence="3" id="KW-0539">Nucleus</keyword>
<sequence>MSNPSTSSSTGTPALHDELRQRFPELLHMLLSWAPCGIDAEIEAIVSFQDHGRAFRVHNQEQFCNRVLPVLFLEAMSWNDFLEQLRRFGFRRLTNAGPDQGAFYHPGFFHGHPQLAEHIVYNEMEVAPLDRPGPTLAFMHPTPQNDMVPANQSSTVAESVSSQNRMMEGPVLGAPTLPSEVSLAQLLVQSMMTNNNPPVGACRAYWTSPK</sequence>
<dbReference type="Pfam" id="PF00447">
    <property type="entry name" value="HSF_DNA-bind"/>
    <property type="match status" value="1"/>
</dbReference>
<accession>A0A9N8EU03</accession>
<dbReference type="SUPFAM" id="SSF46785">
    <property type="entry name" value="Winged helix' DNA-binding domain"/>
    <property type="match status" value="1"/>
</dbReference>
<evidence type="ECO:0000256" key="3">
    <source>
        <dbReference type="ARBA" id="ARBA00023242"/>
    </source>
</evidence>
<dbReference type="GO" id="GO:0003700">
    <property type="term" value="F:DNA-binding transcription factor activity"/>
    <property type="evidence" value="ECO:0007669"/>
    <property type="project" value="InterPro"/>
</dbReference>